<evidence type="ECO:0000256" key="10">
    <source>
        <dbReference type="ARBA" id="ARBA00023316"/>
    </source>
</evidence>
<evidence type="ECO:0000256" key="5">
    <source>
        <dbReference type="ARBA" id="ARBA00011901"/>
    </source>
</evidence>
<dbReference type="GO" id="GO:0009253">
    <property type="term" value="P:peptidoglycan catabolic process"/>
    <property type="evidence" value="ECO:0007669"/>
    <property type="project" value="InterPro"/>
</dbReference>
<evidence type="ECO:0000256" key="11">
    <source>
        <dbReference type="ARBA" id="ARBA00039257"/>
    </source>
</evidence>
<proteinExistence type="inferred from homology"/>
<comment type="similarity">
    <text evidence="4">Belongs to the N-acetylmuramoyl-L-alanine amidase 2 family.</text>
</comment>
<keyword evidence="10" id="KW-0961">Cell wall biogenesis/degradation</keyword>
<evidence type="ECO:0000313" key="15">
    <source>
        <dbReference type="Proteomes" id="UP000315498"/>
    </source>
</evidence>
<evidence type="ECO:0000259" key="13">
    <source>
        <dbReference type="SMART" id="SM00644"/>
    </source>
</evidence>
<evidence type="ECO:0000256" key="3">
    <source>
        <dbReference type="ARBA" id="ARBA00004496"/>
    </source>
</evidence>
<dbReference type="InterPro" id="IPR051206">
    <property type="entry name" value="NAMLAA_amidase_2"/>
</dbReference>
<dbReference type="EMBL" id="SHBG01000002">
    <property type="protein sequence ID" value="RZO25586.1"/>
    <property type="molecule type" value="Genomic_DNA"/>
</dbReference>
<sequence length="179" mass="20424">MEVENHIFKNVRFLQSPNYNDRPDKEKISLLIIHCISLPEGSYEGSNVEDFFLNKLSISDHNSFDEIKDLKVSSHLYIKRNGELVQFVPFNKRAWHAGESTYKGVSDCNNYSIGIELEGTDDDFYTDDQYDTLIEATKGVIKNYPLINKDSIVGHSDVSPGRKTDPGSKLDWGRFLEAL</sequence>
<evidence type="ECO:0000256" key="6">
    <source>
        <dbReference type="ARBA" id="ARBA00022490"/>
    </source>
</evidence>
<dbReference type="SUPFAM" id="SSF55846">
    <property type="entry name" value="N-acetylmuramoyl-L-alanine amidase-like"/>
    <property type="match status" value="1"/>
</dbReference>
<feature type="domain" description="N-acetylmuramoyl-L-alanine amidase" evidence="13">
    <location>
        <begin position="16"/>
        <end position="167"/>
    </location>
</feature>
<keyword evidence="9" id="KW-0862">Zinc</keyword>
<gene>
    <name evidence="14" type="primary">ampD</name>
    <name evidence="14" type="ORF">EVA94_00430</name>
</gene>
<evidence type="ECO:0000256" key="4">
    <source>
        <dbReference type="ARBA" id="ARBA00007553"/>
    </source>
</evidence>
<dbReference type="NCBIfam" id="NF008758">
    <property type="entry name" value="PRK11789.1"/>
    <property type="match status" value="1"/>
</dbReference>
<dbReference type="GO" id="GO:0005737">
    <property type="term" value="C:cytoplasm"/>
    <property type="evidence" value="ECO:0007669"/>
    <property type="project" value="UniProtKB-SubCell"/>
</dbReference>
<organism evidence="14 15">
    <name type="scientific">SAR86 cluster bacterium</name>
    <dbReference type="NCBI Taxonomy" id="2030880"/>
    <lineage>
        <taxon>Bacteria</taxon>
        <taxon>Pseudomonadati</taxon>
        <taxon>Pseudomonadota</taxon>
        <taxon>Gammaproteobacteria</taxon>
        <taxon>SAR86 cluster</taxon>
    </lineage>
</organism>
<keyword evidence="6" id="KW-0963">Cytoplasm</keyword>
<dbReference type="EC" id="3.5.1.28" evidence="5"/>
<evidence type="ECO:0000256" key="12">
    <source>
        <dbReference type="ARBA" id="ARBA00042615"/>
    </source>
</evidence>
<dbReference type="Pfam" id="PF01510">
    <property type="entry name" value="Amidase_2"/>
    <property type="match status" value="1"/>
</dbReference>
<keyword evidence="7" id="KW-0479">Metal-binding</keyword>
<dbReference type="InterPro" id="IPR036505">
    <property type="entry name" value="Amidase/PGRP_sf"/>
</dbReference>
<dbReference type="PANTHER" id="PTHR30417:SF4">
    <property type="entry name" value="1,6-ANHYDRO-N-ACETYLMURAMYL-L-ALANINE AMIDASE AMPD"/>
    <property type="match status" value="1"/>
</dbReference>
<comment type="subcellular location">
    <subcellularLocation>
        <location evidence="3">Cytoplasm</location>
    </subcellularLocation>
</comment>
<comment type="catalytic activity">
    <reaction evidence="1">
        <text>Hydrolyzes the link between N-acetylmuramoyl residues and L-amino acid residues in certain cell-wall glycopeptides.</text>
        <dbReference type="EC" id="3.5.1.28"/>
    </reaction>
</comment>
<evidence type="ECO:0000256" key="7">
    <source>
        <dbReference type="ARBA" id="ARBA00022723"/>
    </source>
</evidence>
<dbReference type="GO" id="GO:0071555">
    <property type="term" value="P:cell wall organization"/>
    <property type="evidence" value="ECO:0007669"/>
    <property type="project" value="UniProtKB-KW"/>
</dbReference>
<accession>A0A520MWM3</accession>
<dbReference type="GO" id="GO:0008745">
    <property type="term" value="F:N-acetylmuramoyl-L-alanine amidase activity"/>
    <property type="evidence" value="ECO:0007669"/>
    <property type="project" value="UniProtKB-EC"/>
</dbReference>
<protein>
    <recommendedName>
        <fullName evidence="11">1,6-anhydro-N-acetylmuramyl-L-alanine amidase AmpD</fullName>
        <ecNumber evidence="5">3.5.1.28</ecNumber>
    </recommendedName>
    <alternativeName>
        <fullName evidence="12">N-acetylmuramoyl-L-alanine amidase</fullName>
    </alternativeName>
</protein>
<dbReference type="Gene3D" id="3.40.80.10">
    <property type="entry name" value="Peptidoglycan recognition protein-like"/>
    <property type="match status" value="1"/>
</dbReference>
<dbReference type="GO" id="GO:0009254">
    <property type="term" value="P:peptidoglycan turnover"/>
    <property type="evidence" value="ECO:0007669"/>
    <property type="project" value="TreeGrafter"/>
</dbReference>
<dbReference type="GO" id="GO:0046872">
    <property type="term" value="F:metal ion binding"/>
    <property type="evidence" value="ECO:0007669"/>
    <property type="project" value="UniProtKB-KW"/>
</dbReference>
<reference evidence="14 15" key="1">
    <citation type="submission" date="2019-02" db="EMBL/GenBank/DDBJ databases">
        <title>Prokaryotic population dynamics and viral predation in marine succession experiment using metagenomics: the confinement effect.</title>
        <authorList>
            <person name="Haro-Moreno J.M."/>
            <person name="Rodriguez-Valera F."/>
            <person name="Lopez-Perez M."/>
        </authorList>
    </citation>
    <scope>NUCLEOTIDE SEQUENCE [LARGE SCALE GENOMIC DNA]</scope>
    <source>
        <strain evidence="14">MED-G161</strain>
    </source>
</reference>
<dbReference type="SMART" id="SM00644">
    <property type="entry name" value="Ami_2"/>
    <property type="match status" value="1"/>
</dbReference>
<evidence type="ECO:0000313" key="14">
    <source>
        <dbReference type="EMBL" id="RZO25586.1"/>
    </source>
</evidence>
<dbReference type="CDD" id="cd06583">
    <property type="entry name" value="PGRP"/>
    <property type="match status" value="1"/>
</dbReference>
<evidence type="ECO:0000256" key="1">
    <source>
        <dbReference type="ARBA" id="ARBA00001561"/>
    </source>
</evidence>
<evidence type="ECO:0000256" key="8">
    <source>
        <dbReference type="ARBA" id="ARBA00022801"/>
    </source>
</evidence>
<dbReference type="InterPro" id="IPR002502">
    <property type="entry name" value="Amidase_domain"/>
</dbReference>
<comment type="cofactor">
    <cofactor evidence="2">
        <name>Zn(2+)</name>
        <dbReference type="ChEBI" id="CHEBI:29105"/>
    </cofactor>
</comment>
<name>A0A520MWM3_9GAMM</name>
<dbReference type="AlphaFoldDB" id="A0A520MWM3"/>
<dbReference type="PANTHER" id="PTHR30417">
    <property type="entry name" value="N-ACETYLMURAMOYL-L-ALANINE AMIDASE AMID"/>
    <property type="match status" value="1"/>
</dbReference>
<comment type="caution">
    <text evidence="14">The sequence shown here is derived from an EMBL/GenBank/DDBJ whole genome shotgun (WGS) entry which is preliminary data.</text>
</comment>
<evidence type="ECO:0000256" key="2">
    <source>
        <dbReference type="ARBA" id="ARBA00001947"/>
    </source>
</evidence>
<dbReference type="Proteomes" id="UP000315498">
    <property type="component" value="Unassembled WGS sequence"/>
</dbReference>
<evidence type="ECO:0000256" key="9">
    <source>
        <dbReference type="ARBA" id="ARBA00022833"/>
    </source>
</evidence>
<keyword evidence="8 14" id="KW-0378">Hydrolase</keyword>